<protein>
    <submittedName>
        <fullName evidence="1">Uncharacterized protein</fullName>
    </submittedName>
</protein>
<proteinExistence type="predicted"/>
<name>W4FF61_APHAT</name>
<organism evidence="1">
    <name type="scientific">Aphanomyces astaci</name>
    <name type="common">Crayfish plague agent</name>
    <dbReference type="NCBI Taxonomy" id="112090"/>
    <lineage>
        <taxon>Eukaryota</taxon>
        <taxon>Sar</taxon>
        <taxon>Stramenopiles</taxon>
        <taxon>Oomycota</taxon>
        <taxon>Saprolegniomycetes</taxon>
        <taxon>Saprolegniales</taxon>
        <taxon>Verrucalvaceae</taxon>
        <taxon>Aphanomyces</taxon>
    </lineage>
</organism>
<sequence length="106" mass="12045">MPFNWAIFPHPVTTIKGSNLPGKPTKGIFLKQLLCLHSVWAAQKLIGIELINSSTKHLECIEDGKSRRKYSSSLPSSSDDDHIEYMGMLRLDTEKTDGWENHDLFM</sequence>
<dbReference type="VEuPathDB" id="FungiDB:H257_17394"/>
<dbReference type="AlphaFoldDB" id="W4FF61"/>
<dbReference type="RefSeq" id="XP_009844494.1">
    <property type="nucleotide sequence ID" value="XM_009846192.1"/>
</dbReference>
<dbReference type="EMBL" id="KI913218">
    <property type="protein sequence ID" value="ETV66065.1"/>
    <property type="molecule type" value="Genomic_DNA"/>
</dbReference>
<gene>
    <name evidence="1" type="ORF">H257_17394</name>
</gene>
<accession>W4FF61</accession>
<reference evidence="1" key="1">
    <citation type="submission" date="2013-12" db="EMBL/GenBank/DDBJ databases">
        <title>The Genome Sequence of Aphanomyces astaci APO3.</title>
        <authorList>
            <consortium name="The Broad Institute Genomics Platform"/>
            <person name="Russ C."/>
            <person name="Tyler B."/>
            <person name="van West P."/>
            <person name="Dieguez-Uribeondo J."/>
            <person name="Young S.K."/>
            <person name="Zeng Q."/>
            <person name="Gargeya S."/>
            <person name="Fitzgerald M."/>
            <person name="Abouelleil A."/>
            <person name="Alvarado L."/>
            <person name="Chapman S.B."/>
            <person name="Gainer-Dewar J."/>
            <person name="Goldberg J."/>
            <person name="Griggs A."/>
            <person name="Gujja S."/>
            <person name="Hansen M."/>
            <person name="Howarth C."/>
            <person name="Imamovic A."/>
            <person name="Ireland A."/>
            <person name="Larimer J."/>
            <person name="McCowan C."/>
            <person name="Murphy C."/>
            <person name="Pearson M."/>
            <person name="Poon T.W."/>
            <person name="Priest M."/>
            <person name="Roberts A."/>
            <person name="Saif S."/>
            <person name="Shea T."/>
            <person name="Sykes S."/>
            <person name="Wortman J."/>
            <person name="Nusbaum C."/>
            <person name="Birren B."/>
        </authorList>
    </citation>
    <scope>NUCLEOTIDE SEQUENCE [LARGE SCALE GENOMIC DNA]</scope>
    <source>
        <strain evidence="1">APO3</strain>
    </source>
</reference>
<evidence type="ECO:0000313" key="1">
    <source>
        <dbReference type="EMBL" id="ETV66065.1"/>
    </source>
</evidence>
<dbReference type="GeneID" id="20819390"/>